<sequence>MNAIKSCGEFFWGFYCCLYAPGKKKVAPWSCHLIPLYIRLHLPQRPTWPEKTNPENALQDAHLYHRLPVFLHAPEPLVKSELFLPDPRKRRLPDELTALLLPTKRQHRPGQGTEDRAVEVRCGVDTVSVRVDRLQLRTRTVPSLFRLGSCEASRVSPRFLYFHYRLSECDGESKVVDGQLVYTYSLTYTPPPQGYVIRVLPLDLPIHCHYNRFLYSYQVGFKPQVTQANFLKRIRSKLIFSVTVCNAQWEPLPPGHWFILGEPVYFVVQTGNLLNGERLYVDVCYASASKDPKSLPKVDIITNYGCMTDSRREGSRSQFLSGVDNVLKFSVDSFLFKAASEVRSNTLLWMWEELEALPSVCSCCDSTCSDIKEMKSPHQLETKDKKTLDSNDE</sequence>
<dbReference type="Pfam" id="PF23344">
    <property type="entry name" value="ZP-N"/>
    <property type="match status" value="1"/>
</dbReference>
<dbReference type="InterPro" id="IPR055356">
    <property type="entry name" value="ZP-N"/>
</dbReference>
<dbReference type="InterPro" id="IPR001507">
    <property type="entry name" value="ZP_dom"/>
</dbReference>
<name>A0A3B5AUU9_9TELE</name>
<dbReference type="GO" id="GO:0035803">
    <property type="term" value="P:egg coat formation"/>
    <property type="evidence" value="ECO:0007669"/>
    <property type="project" value="TreeGrafter"/>
</dbReference>
<keyword evidence="1" id="KW-1015">Disulfide bond</keyword>
<dbReference type="Gene3D" id="2.60.40.4100">
    <property type="entry name" value="Zona pellucida, ZP-C domain"/>
    <property type="match status" value="1"/>
</dbReference>
<accession>A0A3B5AUU9</accession>
<feature type="domain" description="ZP" evidence="2">
    <location>
        <begin position="121"/>
        <end position="371"/>
    </location>
</feature>
<dbReference type="GO" id="GO:0032190">
    <property type="term" value="F:acrosin binding"/>
    <property type="evidence" value="ECO:0007669"/>
    <property type="project" value="TreeGrafter"/>
</dbReference>
<dbReference type="Ensembl" id="ENSSPAT00000025067.1">
    <property type="protein sequence ID" value="ENSSPAP00000024660.1"/>
    <property type="gene ID" value="ENSSPAG00000018629.1"/>
</dbReference>
<dbReference type="Gene3D" id="2.60.40.3210">
    <property type="entry name" value="Zona pellucida, ZP-N domain"/>
    <property type="match status" value="1"/>
</dbReference>
<organism evidence="3">
    <name type="scientific">Stegastes partitus</name>
    <name type="common">bicolor damselfish</name>
    <dbReference type="NCBI Taxonomy" id="144197"/>
    <lineage>
        <taxon>Eukaryota</taxon>
        <taxon>Metazoa</taxon>
        <taxon>Chordata</taxon>
        <taxon>Craniata</taxon>
        <taxon>Vertebrata</taxon>
        <taxon>Euteleostomi</taxon>
        <taxon>Actinopterygii</taxon>
        <taxon>Neopterygii</taxon>
        <taxon>Teleostei</taxon>
        <taxon>Neoteleostei</taxon>
        <taxon>Acanthomorphata</taxon>
        <taxon>Ovalentaria</taxon>
        <taxon>Pomacentridae</taxon>
        <taxon>Stegastes</taxon>
    </lineage>
</organism>
<evidence type="ECO:0000256" key="1">
    <source>
        <dbReference type="ARBA" id="ARBA00023157"/>
    </source>
</evidence>
<dbReference type="SMART" id="SM00241">
    <property type="entry name" value="ZP"/>
    <property type="match status" value="1"/>
</dbReference>
<dbReference type="FunFam" id="2.60.40.3210:FF:000001">
    <property type="entry name" value="Zona pellucida sperm-binding protein 3"/>
    <property type="match status" value="1"/>
</dbReference>
<dbReference type="GO" id="GO:0007339">
    <property type="term" value="P:binding of sperm to zona pellucida"/>
    <property type="evidence" value="ECO:0007669"/>
    <property type="project" value="TreeGrafter"/>
</dbReference>
<dbReference type="Pfam" id="PF00100">
    <property type="entry name" value="Zona_pellucida"/>
    <property type="match status" value="1"/>
</dbReference>
<dbReference type="AlphaFoldDB" id="A0A3B5AUU9"/>
<dbReference type="InterPro" id="IPR055355">
    <property type="entry name" value="ZP-C"/>
</dbReference>
<dbReference type="GO" id="GO:2000344">
    <property type="term" value="P:positive regulation of acrosome reaction"/>
    <property type="evidence" value="ECO:0007669"/>
    <property type="project" value="TreeGrafter"/>
</dbReference>
<proteinExistence type="predicted"/>
<dbReference type="GeneTree" id="ENSGT01030000234567"/>
<dbReference type="PANTHER" id="PTHR11576:SF15">
    <property type="entry name" value="ZONA PELLUCIDA SPERM-BINDING PROTEIN 3-LIKE"/>
    <property type="match status" value="1"/>
</dbReference>
<evidence type="ECO:0000313" key="3">
    <source>
        <dbReference type="Ensembl" id="ENSSPAP00000024660.1"/>
    </source>
</evidence>
<dbReference type="InterPro" id="IPR042235">
    <property type="entry name" value="ZP-C_dom"/>
</dbReference>
<dbReference type="PROSITE" id="PS51034">
    <property type="entry name" value="ZP_2"/>
    <property type="match status" value="1"/>
</dbReference>
<dbReference type="GO" id="GO:0031012">
    <property type="term" value="C:extracellular matrix"/>
    <property type="evidence" value="ECO:0007669"/>
    <property type="project" value="TreeGrafter"/>
</dbReference>
<evidence type="ECO:0000259" key="2">
    <source>
        <dbReference type="PROSITE" id="PS51034"/>
    </source>
</evidence>
<protein>
    <recommendedName>
        <fullName evidence="2">ZP domain-containing protein</fullName>
    </recommendedName>
</protein>
<dbReference type="STRING" id="144197.ENSSPAP00000024660"/>
<dbReference type="PANTHER" id="PTHR11576">
    <property type="entry name" value="ZONA PELLUCIDA SPERM-BINDING PROTEIN 3"/>
    <property type="match status" value="1"/>
</dbReference>
<reference evidence="3" key="1">
    <citation type="submission" date="2023-09" db="UniProtKB">
        <authorList>
            <consortium name="Ensembl"/>
        </authorList>
    </citation>
    <scope>IDENTIFICATION</scope>
</reference>